<dbReference type="EMBL" id="BPLQ01012055">
    <property type="protein sequence ID" value="GIY62153.1"/>
    <property type="molecule type" value="Genomic_DNA"/>
</dbReference>
<name>A0AAV4UWQ2_9ARAC</name>
<protein>
    <submittedName>
        <fullName evidence="2">Uncharacterized protein</fullName>
    </submittedName>
</protein>
<evidence type="ECO:0000313" key="3">
    <source>
        <dbReference type="Proteomes" id="UP001054837"/>
    </source>
</evidence>
<proteinExistence type="predicted"/>
<comment type="caution">
    <text evidence="2">The sequence shown here is derived from an EMBL/GenBank/DDBJ whole genome shotgun (WGS) entry which is preliminary data.</text>
</comment>
<dbReference type="AlphaFoldDB" id="A0AAV4UWQ2"/>
<gene>
    <name evidence="2" type="ORF">CDAR_315811</name>
</gene>
<evidence type="ECO:0000256" key="1">
    <source>
        <dbReference type="SAM" id="MobiDB-lite"/>
    </source>
</evidence>
<feature type="region of interest" description="Disordered" evidence="1">
    <location>
        <begin position="57"/>
        <end position="77"/>
    </location>
</feature>
<organism evidence="2 3">
    <name type="scientific">Caerostris darwini</name>
    <dbReference type="NCBI Taxonomy" id="1538125"/>
    <lineage>
        <taxon>Eukaryota</taxon>
        <taxon>Metazoa</taxon>
        <taxon>Ecdysozoa</taxon>
        <taxon>Arthropoda</taxon>
        <taxon>Chelicerata</taxon>
        <taxon>Arachnida</taxon>
        <taxon>Araneae</taxon>
        <taxon>Araneomorphae</taxon>
        <taxon>Entelegynae</taxon>
        <taxon>Araneoidea</taxon>
        <taxon>Araneidae</taxon>
        <taxon>Caerostris</taxon>
    </lineage>
</organism>
<dbReference type="Proteomes" id="UP001054837">
    <property type="component" value="Unassembled WGS sequence"/>
</dbReference>
<reference evidence="2 3" key="1">
    <citation type="submission" date="2021-06" db="EMBL/GenBank/DDBJ databases">
        <title>Caerostris darwini draft genome.</title>
        <authorList>
            <person name="Kono N."/>
            <person name="Arakawa K."/>
        </authorList>
    </citation>
    <scope>NUCLEOTIDE SEQUENCE [LARGE SCALE GENOMIC DNA]</scope>
</reference>
<keyword evidence="3" id="KW-1185">Reference proteome</keyword>
<sequence length="77" mass="7961">MLKLQYAKGVKKEMPVMASTASGDTCRNTSTRQPTSSVAHISASGLVCGLPSVADDNLSGSIPPSGRGCHGDVKRML</sequence>
<accession>A0AAV4UWQ2</accession>
<evidence type="ECO:0000313" key="2">
    <source>
        <dbReference type="EMBL" id="GIY62153.1"/>
    </source>
</evidence>